<feature type="domain" description="Phorbol-ester/DAG-type" evidence="18">
    <location>
        <begin position="615"/>
        <end position="665"/>
    </location>
</feature>
<keyword evidence="4" id="KW-0597">Phosphoprotein</keyword>
<dbReference type="Pfam" id="PF00433">
    <property type="entry name" value="Pkinase_C"/>
    <property type="match status" value="1"/>
</dbReference>
<feature type="compositionally biased region" description="Low complexity" evidence="16">
    <location>
        <begin position="463"/>
        <end position="483"/>
    </location>
</feature>
<evidence type="ECO:0000259" key="18">
    <source>
        <dbReference type="PROSITE" id="PS50081"/>
    </source>
</evidence>
<dbReference type="InterPro" id="IPR011009">
    <property type="entry name" value="Kinase-like_dom_sf"/>
</dbReference>
<evidence type="ECO:0000313" key="21">
    <source>
        <dbReference type="EMBL" id="SAM03647.1"/>
    </source>
</evidence>
<dbReference type="GO" id="GO:0106310">
    <property type="term" value="F:protein serine kinase activity"/>
    <property type="evidence" value="ECO:0007669"/>
    <property type="project" value="RHEA"/>
</dbReference>
<dbReference type="InterPro" id="IPR035892">
    <property type="entry name" value="C2_domain_sf"/>
</dbReference>
<dbReference type="STRING" id="4829.A0A168Q616"/>
<dbReference type="GO" id="GO:0007165">
    <property type="term" value="P:signal transduction"/>
    <property type="evidence" value="ECO:0007669"/>
    <property type="project" value="InterPro"/>
</dbReference>
<dbReference type="Pfam" id="PF00130">
    <property type="entry name" value="C1_1"/>
    <property type="match status" value="2"/>
</dbReference>
<evidence type="ECO:0000256" key="2">
    <source>
        <dbReference type="ARBA" id="ARBA00012429"/>
    </source>
</evidence>
<dbReference type="SMART" id="SM00220">
    <property type="entry name" value="S_TKc"/>
    <property type="match status" value="1"/>
</dbReference>
<dbReference type="PROSITE" id="PS50081">
    <property type="entry name" value="ZF_DAG_PE_2"/>
    <property type="match status" value="2"/>
</dbReference>
<dbReference type="Gene3D" id="1.10.510.10">
    <property type="entry name" value="Transferase(Phosphotransferase) domain 1"/>
    <property type="match status" value="1"/>
</dbReference>
<keyword evidence="11 15" id="KW-0067">ATP-binding</keyword>
<comment type="catalytic activity">
    <reaction evidence="13">
        <text>L-seryl-[protein] + ATP = O-phospho-L-seryl-[protein] + ADP + H(+)</text>
        <dbReference type="Rhea" id="RHEA:17989"/>
        <dbReference type="Rhea" id="RHEA-COMP:9863"/>
        <dbReference type="Rhea" id="RHEA-COMP:11604"/>
        <dbReference type="ChEBI" id="CHEBI:15378"/>
        <dbReference type="ChEBI" id="CHEBI:29999"/>
        <dbReference type="ChEBI" id="CHEBI:30616"/>
        <dbReference type="ChEBI" id="CHEBI:83421"/>
        <dbReference type="ChEBI" id="CHEBI:456216"/>
        <dbReference type="EC" id="2.7.11.13"/>
    </reaction>
</comment>
<evidence type="ECO:0000256" key="12">
    <source>
        <dbReference type="ARBA" id="ARBA00047272"/>
    </source>
</evidence>
<keyword evidence="7 15" id="KW-0547">Nucleotide-binding</keyword>
<accession>A0A168Q616</accession>
<evidence type="ECO:0000256" key="7">
    <source>
        <dbReference type="ARBA" id="ARBA00022741"/>
    </source>
</evidence>
<dbReference type="FunFam" id="1.10.510.10:FF:000210">
    <property type="entry name" value="Non-specific serine/threonine protein kinase"/>
    <property type="match status" value="1"/>
</dbReference>
<feature type="binding site" evidence="15">
    <location>
        <position position="825"/>
    </location>
    <ligand>
        <name>ATP</name>
        <dbReference type="ChEBI" id="CHEBI:30616"/>
    </ligand>
</feature>
<dbReference type="InterPro" id="IPR046349">
    <property type="entry name" value="C1-like_sf"/>
</dbReference>
<evidence type="ECO:0000256" key="10">
    <source>
        <dbReference type="ARBA" id="ARBA00022833"/>
    </source>
</evidence>
<evidence type="ECO:0000313" key="22">
    <source>
        <dbReference type="Proteomes" id="UP000078561"/>
    </source>
</evidence>
<protein>
    <recommendedName>
        <fullName evidence="2">protein kinase C</fullName>
        <ecNumber evidence="2">2.7.11.13</ecNumber>
    </recommendedName>
</protein>
<comment type="catalytic activity">
    <reaction evidence="12">
        <text>L-threonyl-[protein] + ATP = O-phospho-L-threonyl-[protein] + ADP + H(+)</text>
        <dbReference type="Rhea" id="RHEA:46608"/>
        <dbReference type="Rhea" id="RHEA-COMP:11060"/>
        <dbReference type="Rhea" id="RHEA-COMP:11605"/>
        <dbReference type="ChEBI" id="CHEBI:15378"/>
        <dbReference type="ChEBI" id="CHEBI:30013"/>
        <dbReference type="ChEBI" id="CHEBI:30616"/>
        <dbReference type="ChEBI" id="CHEBI:61977"/>
        <dbReference type="ChEBI" id="CHEBI:456216"/>
        <dbReference type="EC" id="2.7.11.13"/>
    </reaction>
</comment>
<dbReference type="InterPro" id="IPR036274">
    <property type="entry name" value="HR1_rpt_sf"/>
</dbReference>
<dbReference type="GO" id="GO:0004697">
    <property type="term" value="F:diacylglycerol-dependent serine/threonine kinase activity"/>
    <property type="evidence" value="ECO:0007669"/>
    <property type="project" value="UniProtKB-EC"/>
</dbReference>
<keyword evidence="14" id="KW-0175">Coiled coil</keyword>
<sequence>MEEAQAQVKDLQSKILQNTQLKEKAIQLRPMLMDQNAQQQCDTQIKEAQRYIDYFTGELVKLQQKINRSSIHSGMASPLQTPSSDISFTTGGVGVSSPSSDSFANNTDLPLQEPQKWLTLADDTAAVSPSTCSPLTPSPLVTQSPGPLCNLPSNDTFGRETSNVGNINLTTTTTANTTTTSDSPETEPVLLDSSISVNNKFHMKKKYTNLDLLKADTPINRAKVSLKLHDLEYKVDVEKKVQLGIKNLAQTINPHSSAMTERRIKSEVQEKQAESNEKMALLVTAVRKYKGLYIGEEDEGDNDLDDIQNSLHDTGLDDGPNARALPGIRRPVTGKLQLEIIEAKDLAHAPTRMFRVRQTAVMVKIDGNTQCRTRTSKTDKWTAADSFEMHVDKATELELLVYDQSGERTLPIGLLWLKISDITESLRRQKVDQDQQDTNWVSADVAQQHPGPSSPAPLDISDTSITTSSNNNSSSSNNGTTPVGNGGNQESSMVSSEGIRAWFDVEPVGQIHLQVNFVREAGNKRPMDKLGRAGAVRERKGEVHEMNGHQFVTRRFYHIMKCALCGDFMTNLTYQCEDCGMACHKKCFASVVTKCVSRMSPSSQDDADTLRHCIPHRFGPLTIIGAHWCCHCGSMLSLGFRGARKCLECDIVCHTKCARLVPDFCGMTMETANLMLSEMRAANNRRSQLIDLQRNSAILPGQIQTQGLRDTGFYNNSSAASGAEISLPTTMSPRSSTTSPPPARPFSANFDSPSYQSISAIFGTSDASLNKRFSQPLAARKATPVQLSRRVGLDDFNLLAVLGKGNFGKVMLAEEKYTNELYAIKVLKKRFVLDNDEVDSTRSEKRVFLVANQERHPFLVNLHSTFQTETRIYFVMEYISGGDLMMHIQREQFSEKRARFYASEVLLALEHFHKHGIIYRDLKLDNIMLCLDGHIKLVDYGLCKENMFNNNTTNTFCGTPEFIAPEILLEQRYNRSVDWWAFGVLIYEMLLGQSPFKGEDEDEIFDAVLEDEILYPMTMSRNCVSICQKLLERNPARRLGSGKSDGQEVRQHVFFSGVNWDDLLAKKVTPPYLPSVAGRADTSNFDEEFTREIPILTPVNAMLTQHEQHEFSGFSYVADWAMDS</sequence>
<feature type="compositionally biased region" description="Low complexity" evidence="16">
    <location>
        <begin position="726"/>
        <end position="738"/>
    </location>
</feature>
<evidence type="ECO:0000256" key="1">
    <source>
        <dbReference type="ARBA" id="ARBA00005490"/>
    </source>
</evidence>
<evidence type="ECO:0000256" key="8">
    <source>
        <dbReference type="ARBA" id="ARBA00022771"/>
    </source>
</evidence>
<dbReference type="InterPro" id="IPR000719">
    <property type="entry name" value="Prot_kinase_dom"/>
</dbReference>
<dbReference type="SMART" id="SM00239">
    <property type="entry name" value="C2"/>
    <property type="match status" value="1"/>
</dbReference>
<dbReference type="SUPFAM" id="SSF46585">
    <property type="entry name" value="HR1 repeat"/>
    <property type="match status" value="1"/>
</dbReference>
<dbReference type="SMART" id="SM00133">
    <property type="entry name" value="S_TK_X"/>
    <property type="match status" value="1"/>
</dbReference>
<evidence type="ECO:0000256" key="4">
    <source>
        <dbReference type="ARBA" id="ARBA00022553"/>
    </source>
</evidence>
<dbReference type="Gene3D" id="3.30.60.20">
    <property type="match status" value="2"/>
</dbReference>
<dbReference type="InterPro" id="IPR002219">
    <property type="entry name" value="PKC_DAG/PE"/>
</dbReference>
<dbReference type="CDD" id="cd05570">
    <property type="entry name" value="STKc_PKC"/>
    <property type="match status" value="1"/>
</dbReference>
<dbReference type="InterPro" id="IPR008271">
    <property type="entry name" value="Ser/Thr_kinase_AS"/>
</dbReference>
<dbReference type="Gene3D" id="1.10.287.160">
    <property type="entry name" value="HR1 repeat"/>
    <property type="match status" value="1"/>
</dbReference>
<dbReference type="PROSITE" id="PS00108">
    <property type="entry name" value="PROTEIN_KINASE_ST"/>
    <property type="match status" value="1"/>
</dbReference>
<keyword evidence="5" id="KW-0808">Transferase</keyword>
<dbReference type="SUPFAM" id="SSF57889">
    <property type="entry name" value="Cysteine-rich domain"/>
    <property type="match status" value="2"/>
</dbReference>
<dbReference type="SMART" id="SM00742">
    <property type="entry name" value="Hr1"/>
    <property type="match status" value="2"/>
</dbReference>
<dbReference type="PROSITE" id="PS51860">
    <property type="entry name" value="REM_1"/>
    <property type="match status" value="1"/>
</dbReference>
<dbReference type="AlphaFoldDB" id="A0A168Q616"/>
<dbReference type="SUPFAM" id="SSF56112">
    <property type="entry name" value="Protein kinase-like (PK-like)"/>
    <property type="match status" value="1"/>
</dbReference>
<dbReference type="GO" id="GO:0005524">
    <property type="term" value="F:ATP binding"/>
    <property type="evidence" value="ECO:0007669"/>
    <property type="project" value="UniProtKB-UniRule"/>
</dbReference>
<dbReference type="InterPro" id="IPR000961">
    <property type="entry name" value="AGC-kinase_C"/>
</dbReference>
<dbReference type="InterPro" id="IPR017441">
    <property type="entry name" value="Protein_kinase_ATP_BS"/>
</dbReference>
<dbReference type="Proteomes" id="UP000078561">
    <property type="component" value="Unassembled WGS sequence"/>
</dbReference>
<dbReference type="PROSITE" id="PS00479">
    <property type="entry name" value="ZF_DAG_PE_1"/>
    <property type="match status" value="1"/>
</dbReference>
<dbReference type="Gene3D" id="3.30.200.20">
    <property type="entry name" value="Phosphorylase Kinase, domain 1"/>
    <property type="match status" value="1"/>
</dbReference>
<dbReference type="PROSITE" id="PS00107">
    <property type="entry name" value="PROTEIN_KINASE_ATP"/>
    <property type="match status" value="1"/>
</dbReference>
<dbReference type="InParanoid" id="A0A168Q616"/>
<feature type="domain" description="AGC-kinase C-terminal" evidence="19">
    <location>
        <begin position="1056"/>
        <end position="1124"/>
    </location>
</feature>
<dbReference type="Pfam" id="PF00069">
    <property type="entry name" value="Pkinase"/>
    <property type="match status" value="1"/>
</dbReference>
<dbReference type="EMBL" id="LT554228">
    <property type="protein sequence ID" value="SAM03647.1"/>
    <property type="molecule type" value="Genomic_DNA"/>
</dbReference>
<keyword evidence="6" id="KW-0479">Metal-binding</keyword>
<dbReference type="PANTHER" id="PTHR24351">
    <property type="entry name" value="RIBOSOMAL PROTEIN S6 KINASE"/>
    <property type="match status" value="1"/>
</dbReference>
<keyword evidence="22" id="KW-1185">Reference proteome</keyword>
<gene>
    <name evidence="21" type="primary">ABSGL_09490.1 scaffold 11342</name>
</gene>
<evidence type="ECO:0000256" key="9">
    <source>
        <dbReference type="ARBA" id="ARBA00022777"/>
    </source>
</evidence>
<dbReference type="EC" id="2.7.11.13" evidence="2"/>
<dbReference type="GO" id="GO:0008270">
    <property type="term" value="F:zinc ion binding"/>
    <property type="evidence" value="ECO:0007669"/>
    <property type="project" value="UniProtKB-KW"/>
</dbReference>
<organism evidence="21">
    <name type="scientific">Absidia glauca</name>
    <name type="common">Pin mould</name>
    <dbReference type="NCBI Taxonomy" id="4829"/>
    <lineage>
        <taxon>Eukaryota</taxon>
        <taxon>Fungi</taxon>
        <taxon>Fungi incertae sedis</taxon>
        <taxon>Mucoromycota</taxon>
        <taxon>Mucoromycotina</taxon>
        <taxon>Mucoromycetes</taxon>
        <taxon>Mucorales</taxon>
        <taxon>Cunninghamellaceae</taxon>
        <taxon>Absidia</taxon>
    </lineage>
</organism>
<reference evidence="21" key="1">
    <citation type="submission" date="2016-04" db="EMBL/GenBank/DDBJ databases">
        <authorList>
            <person name="Evans L.H."/>
            <person name="Alamgir A."/>
            <person name="Owens N."/>
            <person name="Weber N.D."/>
            <person name="Virtaneva K."/>
            <person name="Barbian K."/>
            <person name="Babar A."/>
            <person name="Rosenke K."/>
        </authorList>
    </citation>
    <scope>NUCLEOTIDE SEQUENCE [LARGE SCALE GENOMIC DNA]</scope>
    <source>
        <strain evidence="21">CBS 101.48</strain>
    </source>
</reference>
<dbReference type="FunFam" id="3.30.200.20:FF:000103">
    <property type="entry name" value="Protein kinase C"/>
    <property type="match status" value="1"/>
</dbReference>
<feature type="region of interest" description="Disordered" evidence="16">
    <location>
        <begin position="430"/>
        <end position="492"/>
    </location>
</feature>
<dbReference type="InterPro" id="IPR017892">
    <property type="entry name" value="Pkinase_C"/>
</dbReference>
<evidence type="ECO:0000259" key="20">
    <source>
        <dbReference type="PROSITE" id="PS51860"/>
    </source>
</evidence>
<evidence type="ECO:0000256" key="5">
    <source>
        <dbReference type="ARBA" id="ARBA00022679"/>
    </source>
</evidence>
<proteinExistence type="inferred from homology"/>
<evidence type="ECO:0000256" key="15">
    <source>
        <dbReference type="PROSITE-ProRule" id="PRU10141"/>
    </source>
</evidence>
<dbReference type="FunCoup" id="A0A168Q616">
    <property type="interactions" value="361"/>
</dbReference>
<dbReference type="Pfam" id="PF00168">
    <property type="entry name" value="C2"/>
    <property type="match status" value="1"/>
</dbReference>
<keyword evidence="8" id="KW-0863">Zinc-finger</keyword>
<feature type="domain" description="Protein kinase" evidence="17">
    <location>
        <begin position="796"/>
        <end position="1055"/>
    </location>
</feature>
<evidence type="ECO:0000256" key="11">
    <source>
        <dbReference type="ARBA" id="ARBA00022840"/>
    </source>
</evidence>
<evidence type="ECO:0000256" key="6">
    <source>
        <dbReference type="ARBA" id="ARBA00022723"/>
    </source>
</evidence>
<keyword evidence="3" id="KW-0723">Serine/threonine-protein kinase</keyword>
<comment type="similarity">
    <text evidence="1">Belongs to the protein kinase superfamily. AGC Ser/Thr protein kinase family. PKC subfamily.</text>
</comment>
<feature type="domain" description="Phorbol-ester/DAG-type" evidence="18">
    <location>
        <begin position="548"/>
        <end position="595"/>
    </location>
</feature>
<dbReference type="CDD" id="cd20823">
    <property type="entry name" value="C1_ScPKC1-like_rpt2"/>
    <property type="match status" value="1"/>
</dbReference>
<feature type="region of interest" description="Disordered" evidence="16">
    <location>
        <begin position="725"/>
        <end position="748"/>
    </location>
</feature>
<dbReference type="InterPro" id="IPR011072">
    <property type="entry name" value="HR1_rho-bd"/>
</dbReference>
<dbReference type="PROSITE" id="PS51285">
    <property type="entry name" value="AGC_KINASE_CTER"/>
    <property type="match status" value="1"/>
</dbReference>
<dbReference type="InterPro" id="IPR000008">
    <property type="entry name" value="C2_dom"/>
</dbReference>
<evidence type="ECO:0000256" key="3">
    <source>
        <dbReference type="ARBA" id="ARBA00022527"/>
    </source>
</evidence>
<evidence type="ECO:0000256" key="16">
    <source>
        <dbReference type="SAM" id="MobiDB-lite"/>
    </source>
</evidence>
<keyword evidence="9" id="KW-0418">Kinase</keyword>
<name>A0A168Q616_ABSGL</name>
<evidence type="ECO:0000256" key="13">
    <source>
        <dbReference type="ARBA" id="ARBA00047470"/>
    </source>
</evidence>
<dbReference type="SUPFAM" id="SSF49562">
    <property type="entry name" value="C2 domain (Calcium/lipid-binding domain, CaLB)"/>
    <property type="match status" value="1"/>
</dbReference>
<dbReference type="SMART" id="SM00109">
    <property type="entry name" value="C1"/>
    <property type="match status" value="2"/>
</dbReference>
<dbReference type="PROSITE" id="PS50011">
    <property type="entry name" value="PROTEIN_KINASE_DOM"/>
    <property type="match status" value="1"/>
</dbReference>
<dbReference type="OMA" id="CKENMWA"/>
<keyword evidence="10" id="KW-0862">Zinc</keyword>
<evidence type="ECO:0000259" key="17">
    <source>
        <dbReference type="PROSITE" id="PS50011"/>
    </source>
</evidence>
<feature type="domain" description="REM-1" evidence="20">
    <location>
        <begin position="214"/>
        <end position="295"/>
    </location>
</feature>
<evidence type="ECO:0000256" key="14">
    <source>
        <dbReference type="PROSITE-ProRule" id="PRU01207"/>
    </source>
</evidence>
<evidence type="ECO:0000259" key="19">
    <source>
        <dbReference type="PROSITE" id="PS51285"/>
    </source>
</evidence>
<dbReference type="CDD" id="cd20822">
    <property type="entry name" value="C1_ScPKC1-like_rpt1"/>
    <property type="match status" value="1"/>
</dbReference>
<dbReference type="OrthoDB" id="63267at2759"/>